<dbReference type="EMBL" id="MLAK01000793">
    <property type="protein sequence ID" value="OHT04403.1"/>
    <property type="molecule type" value="Genomic_DNA"/>
</dbReference>
<protein>
    <recommendedName>
        <fullName evidence="3">Ankyrin repeat protein</fullName>
    </recommendedName>
</protein>
<dbReference type="Gene3D" id="1.25.40.20">
    <property type="entry name" value="Ankyrin repeat-containing domain"/>
    <property type="match status" value="1"/>
</dbReference>
<sequence>MKVAVKYGNTEIVNILLTQKTMNGLTQNSYSRNVNNENIHPNNSNVDIKKRRMTNKAKSALLDDAIKANNIQLVQTLVSHLDIPTKGIIFNAIKLGNCHFVQELIDNHLVDINEKNEVGVL</sequence>
<proteinExistence type="predicted"/>
<evidence type="ECO:0000313" key="2">
    <source>
        <dbReference type="Proteomes" id="UP000179807"/>
    </source>
</evidence>
<dbReference type="InterPro" id="IPR036770">
    <property type="entry name" value="Ankyrin_rpt-contain_sf"/>
</dbReference>
<name>A0A1J4JZJ2_9EUKA</name>
<evidence type="ECO:0000313" key="1">
    <source>
        <dbReference type="EMBL" id="OHT04403.1"/>
    </source>
</evidence>
<comment type="caution">
    <text evidence="1">The sequence shown here is derived from an EMBL/GenBank/DDBJ whole genome shotgun (WGS) entry which is preliminary data.</text>
</comment>
<dbReference type="SUPFAM" id="SSF140860">
    <property type="entry name" value="Pseudo ankyrin repeat-like"/>
    <property type="match status" value="1"/>
</dbReference>
<evidence type="ECO:0008006" key="3">
    <source>
        <dbReference type="Google" id="ProtNLM"/>
    </source>
</evidence>
<dbReference type="VEuPathDB" id="TrichDB:TRFO_06279"/>
<gene>
    <name evidence="1" type="ORF">TRFO_06279</name>
</gene>
<accession>A0A1J4JZJ2</accession>
<dbReference type="GeneID" id="94827701"/>
<keyword evidence="2" id="KW-1185">Reference proteome</keyword>
<organism evidence="1 2">
    <name type="scientific">Tritrichomonas foetus</name>
    <dbReference type="NCBI Taxonomy" id="1144522"/>
    <lineage>
        <taxon>Eukaryota</taxon>
        <taxon>Metamonada</taxon>
        <taxon>Parabasalia</taxon>
        <taxon>Tritrichomonadida</taxon>
        <taxon>Tritrichomonadidae</taxon>
        <taxon>Tritrichomonas</taxon>
    </lineage>
</organism>
<dbReference type="Proteomes" id="UP000179807">
    <property type="component" value="Unassembled WGS sequence"/>
</dbReference>
<dbReference type="RefSeq" id="XP_068357539.1">
    <property type="nucleotide sequence ID" value="XM_068492997.1"/>
</dbReference>
<dbReference type="AlphaFoldDB" id="A0A1J4JZJ2"/>
<reference evidence="1" key="1">
    <citation type="submission" date="2016-10" db="EMBL/GenBank/DDBJ databases">
        <authorList>
            <person name="Benchimol M."/>
            <person name="Almeida L.G."/>
            <person name="Vasconcelos A.T."/>
            <person name="Perreira-Neves A."/>
            <person name="Rosa I.A."/>
            <person name="Tasca T."/>
            <person name="Bogo M.R."/>
            <person name="de Souza W."/>
        </authorList>
    </citation>
    <scope>NUCLEOTIDE SEQUENCE [LARGE SCALE GENOMIC DNA]</scope>
    <source>
        <strain evidence="1">K</strain>
    </source>
</reference>